<dbReference type="RefSeq" id="WP_221007777.1">
    <property type="nucleotide sequence ID" value="NZ_CP081150.1"/>
</dbReference>
<dbReference type="NCBIfam" id="TIGR02595">
    <property type="entry name" value="PEP_CTERM"/>
    <property type="match status" value="1"/>
</dbReference>
<gene>
    <name evidence="4" type="ORF">K4H28_07650</name>
</gene>
<reference evidence="4 5" key="1">
    <citation type="submission" date="2021-08" db="EMBL/GenBank/DDBJ databases">
        <title>complete genome sequencing of Deefgea sp. D25.</title>
        <authorList>
            <person name="Bae J.-W."/>
            <person name="Gim D.-H."/>
        </authorList>
    </citation>
    <scope>NUCLEOTIDE SEQUENCE [LARGE SCALE GENOMIC DNA]</scope>
    <source>
        <strain evidence="4 5">D25</strain>
    </source>
</reference>
<keyword evidence="2" id="KW-0732">Signal</keyword>
<evidence type="ECO:0000256" key="1">
    <source>
        <dbReference type="SAM" id="MobiDB-lite"/>
    </source>
</evidence>
<dbReference type="Pfam" id="PF07589">
    <property type="entry name" value="PEP-CTERM"/>
    <property type="match status" value="1"/>
</dbReference>
<feature type="chain" id="PRO_5046523928" evidence="2">
    <location>
        <begin position="23"/>
        <end position="206"/>
    </location>
</feature>
<accession>A0ABX8Z9M0</accession>
<feature type="domain" description="Ice-binding protein C-terminal" evidence="3">
    <location>
        <begin position="180"/>
        <end position="203"/>
    </location>
</feature>
<evidence type="ECO:0000259" key="3">
    <source>
        <dbReference type="Pfam" id="PF07589"/>
    </source>
</evidence>
<feature type="region of interest" description="Disordered" evidence="1">
    <location>
        <begin position="72"/>
        <end position="101"/>
    </location>
</feature>
<organism evidence="4 5">
    <name type="scientific">Deefgea tanakiae</name>
    <dbReference type="NCBI Taxonomy" id="2865840"/>
    <lineage>
        <taxon>Bacteria</taxon>
        <taxon>Pseudomonadati</taxon>
        <taxon>Pseudomonadota</taxon>
        <taxon>Betaproteobacteria</taxon>
        <taxon>Neisseriales</taxon>
        <taxon>Chitinibacteraceae</taxon>
        <taxon>Deefgea</taxon>
    </lineage>
</organism>
<proteinExistence type="predicted"/>
<dbReference type="Proteomes" id="UP000825679">
    <property type="component" value="Chromosome"/>
</dbReference>
<dbReference type="InterPro" id="IPR013424">
    <property type="entry name" value="Ice-binding_C"/>
</dbReference>
<evidence type="ECO:0000256" key="2">
    <source>
        <dbReference type="SAM" id="SignalP"/>
    </source>
</evidence>
<feature type="signal peptide" evidence="2">
    <location>
        <begin position="1"/>
        <end position="22"/>
    </location>
</feature>
<dbReference type="EMBL" id="CP081150">
    <property type="protein sequence ID" value="QZA79258.1"/>
    <property type="molecule type" value="Genomic_DNA"/>
</dbReference>
<protein>
    <submittedName>
        <fullName evidence="4">PEP-CTERM sorting domain-containing protein</fullName>
    </submittedName>
</protein>
<sequence length="206" mass="21894">MKLLRNASFAAITALFCSSAFAQISASGQIISGTTFGTDHAFQFFNTSSNNQYITSLVWDLTPIGGFFDTTNTSPGTSSSPLRQSNQSDKVGAMFPNNSQQNGKSKLTINFAPNSFAAGEKFIFGVDTDYFSCLDCDGINGNGFVGATVKAIFSNGDARFGTYVLSQKAGFGSEVNIMAPVPEPETYALMGMGLIGLFAASRRKLK</sequence>
<evidence type="ECO:0000313" key="5">
    <source>
        <dbReference type="Proteomes" id="UP000825679"/>
    </source>
</evidence>
<name>A0ABX8Z9M0_9NEIS</name>
<keyword evidence="5" id="KW-1185">Reference proteome</keyword>
<feature type="compositionally biased region" description="Low complexity" evidence="1">
    <location>
        <begin position="72"/>
        <end position="81"/>
    </location>
</feature>
<evidence type="ECO:0000313" key="4">
    <source>
        <dbReference type="EMBL" id="QZA79258.1"/>
    </source>
</evidence>